<dbReference type="Pfam" id="PF08522">
    <property type="entry name" value="BT_3987-like_N"/>
    <property type="match status" value="1"/>
</dbReference>
<evidence type="ECO:0000313" key="2">
    <source>
        <dbReference type="EMBL" id="MBO8455135.1"/>
    </source>
</evidence>
<accession>A0A9D9MZD5</accession>
<evidence type="ECO:0000313" key="3">
    <source>
        <dbReference type="Proteomes" id="UP000823617"/>
    </source>
</evidence>
<dbReference type="Pfam" id="PF13385">
    <property type="entry name" value="Laminin_G_3"/>
    <property type="match status" value="1"/>
</dbReference>
<dbReference type="GO" id="GO:0005975">
    <property type="term" value="P:carbohydrate metabolic process"/>
    <property type="evidence" value="ECO:0007669"/>
    <property type="project" value="UniProtKB-ARBA"/>
</dbReference>
<dbReference type="InterPro" id="IPR013320">
    <property type="entry name" value="ConA-like_dom_sf"/>
</dbReference>
<feature type="domain" description="BT-3987-like N-terminal" evidence="1">
    <location>
        <begin position="23"/>
        <end position="137"/>
    </location>
</feature>
<gene>
    <name evidence="2" type="ORF">IAC08_01855</name>
</gene>
<dbReference type="Proteomes" id="UP000823617">
    <property type="component" value="Unassembled WGS sequence"/>
</dbReference>
<protein>
    <submittedName>
        <fullName evidence="2">DUF1735 domain-containing protein</fullName>
    </submittedName>
</protein>
<dbReference type="InterPro" id="IPR013728">
    <property type="entry name" value="BT_3987-like_N"/>
</dbReference>
<dbReference type="SUPFAM" id="SSF49899">
    <property type="entry name" value="Concanavalin A-like lectins/glucanases"/>
    <property type="match status" value="1"/>
</dbReference>
<dbReference type="AlphaFoldDB" id="A0A9D9MZD5"/>
<proteinExistence type="predicted"/>
<dbReference type="Gene3D" id="2.60.120.200">
    <property type="match status" value="1"/>
</dbReference>
<evidence type="ECO:0000259" key="1">
    <source>
        <dbReference type="Pfam" id="PF08522"/>
    </source>
</evidence>
<dbReference type="GO" id="GO:0004553">
    <property type="term" value="F:hydrolase activity, hydrolyzing O-glycosyl compounds"/>
    <property type="evidence" value="ECO:0007669"/>
    <property type="project" value="UniProtKB-ARBA"/>
</dbReference>
<comment type="caution">
    <text evidence="2">The sequence shown here is derived from an EMBL/GenBank/DDBJ whole genome shotgun (WGS) entry which is preliminary data.</text>
</comment>
<dbReference type="EMBL" id="JADIMK010000014">
    <property type="protein sequence ID" value="MBO8455135.1"/>
    <property type="molecule type" value="Genomic_DNA"/>
</dbReference>
<sequence length="392" mass="42418">MKTLFLAFAAVAASSCQEREWTYDNKVFISGDQVTSTVLKPSLTSLDFSITASVARPVDKTVEVTFASDPSLVEVYNAIYHDDAILLPDANWSMASAASRIAEGTVESSPVDLHFSGLGDLSLEEGYVLPVTIASSGIEVLSSAKTVYYVFRGGSLINVVADLEKSNYIEFPSFKEGAASADPFRSLTDFTLEALINVRQFLPGIQTVMGMEGKLLIRISDNGLEPNQLQVVTPAGNLPQAGDATSVCALTPGKWTHIAVTGNSQTGELTVYFDGEIAASKVMGNWGTIDLVTPGKSAKGDQYFHIGYSYESGREMDGMISECRVWNKVRTQEEISTAQYEVEPESEGLIGYWKFDEGQGSTITDYTKYGNNGTAHDPNLLWVSVSIPEIGK</sequence>
<dbReference type="PROSITE" id="PS51257">
    <property type="entry name" value="PROKAR_LIPOPROTEIN"/>
    <property type="match status" value="1"/>
</dbReference>
<dbReference type="Gene3D" id="2.60.40.1740">
    <property type="entry name" value="hypothetical protein (bacova_03559)"/>
    <property type="match status" value="1"/>
</dbReference>
<reference evidence="2" key="1">
    <citation type="submission" date="2020-10" db="EMBL/GenBank/DDBJ databases">
        <authorList>
            <person name="Gilroy R."/>
        </authorList>
    </citation>
    <scope>NUCLEOTIDE SEQUENCE</scope>
    <source>
        <strain evidence="2">B1-3475</strain>
    </source>
</reference>
<reference evidence="2" key="2">
    <citation type="journal article" date="2021" name="PeerJ">
        <title>Extensive microbial diversity within the chicken gut microbiome revealed by metagenomics and culture.</title>
        <authorList>
            <person name="Gilroy R."/>
            <person name="Ravi A."/>
            <person name="Getino M."/>
            <person name="Pursley I."/>
            <person name="Horton D.L."/>
            <person name="Alikhan N.F."/>
            <person name="Baker D."/>
            <person name="Gharbi K."/>
            <person name="Hall N."/>
            <person name="Watson M."/>
            <person name="Adriaenssens E.M."/>
            <person name="Foster-Nyarko E."/>
            <person name="Jarju S."/>
            <person name="Secka A."/>
            <person name="Antonio M."/>
            <person name="Oren A."/>
            <person name="Chaudhuri R.R."/>
            <person name="La Ragione R."/>
            <person name="Hildebrand F."/>
            <person name="Pallen M.J."/>
        </authorList>
    </citation>
    <scope>NUCLEOTIDE SEQUENCE</scope>
    <source>
        <strain evidence="2">B1-3475</strain>
    </source>
</reference>
<name>A0A9D9MZD5_9BACT</name>
<organism evidence="2 3">
    <name type="scientific">Candidatus Cryptobacteroides intestinigallinarum</name>
    <dbReference type="NCBI Taxonomy" id="2840767"/>
    <lineage>
        <taxon>Bacteria</taxon>
        <taxon>Pseudomonadati</taxon>
        <taxon>Bacteroidota</taxon>
        <taxon>Bacteroidia</taxon>
        <taxon>Bacteroidales</taxon>
        <taxon>Candidatus Cryptobacteroides</taxon>
    </lineage>
</organism>